<dbReference type="NCBIfam" id="NF005829">
    <property type="entry name" value="PRK07726.1"/>
    <property type="match status" value="1"/>
</dbReference>
<dbReference type="GO" id="GO:0046872">
    <property type="term" value="F:metal ion binding"/>
    <property type="evidence" value="ECO:0007669"/>
    <property type="project" value="UniProtKB-KW"/>
</dbReference>
<dbReference type="OrthoDB" id="9803554at2"/>
<dbReference type="InterPro" id="IPR013824">
    <property type="entry name" value="Topo_IA_cen_sub1"/>
</dbReference>
<gene>
    <name evidence="15" type="ORF">DL897_17455</name>
</gene>
<evidence type="ECO:0000256" key="12">
    <source>
        <dbReference type="ARBA" id="ARBA00032877"/>
    </source>
</evidence>
<dbReference type="EC" id="5.6.2.1" evidence="3"/>
<dbReference type="SUPFAM" id="SSF56712">
    <property type="entry name" value="Prokaryotic type I DNA topoisomerase"/>
    <property type="match status" value="1"/>
</dbReference>
<dbReference type="Pfam" id="PF01131">
    <property type="entry name" value="Topoisom_bac"/>
    <property type="match status" value="1"/>
</dbReference>
<evidence type="ECO:0000256" key="1">
    <source>
        <dbReference type="ARBA" id="ARBA00000213"/>
    </source>
</evidence>
<reference evidence="15 16" key="1">
    <citation type="submission" date="2018-06" db="EMBL/GenBank/DDBJ databases">
        <title>Thermoflavimicrobium daqus sp. nov., a thermophilic microbe isolated from Moutai-flavour Daqu.</title>
        <authorList>
            <person name="Wang X."/>
            <person name="Zhou H."/>
        </authorList>
    </citation>
    <scope>NUCLEOTIDE SEQUENCE [LARGE SCALE GENOMIC DNA]</scope>
    <source>
        <strain evidence="15 16">FBKL4.011</strain>
    </source>
</reference>
<dbReference type="Proteomes" id="UP000251213">
    <property type="component" value="Unassembled WGS sequence"/>
</dbReference>
<keyword evidence="5" id="KW-0460">Magnesium</keyword>
<dbReference type="GO" id="GO:0043597">
    <property type="term" value="C:cytoplasmic replication fork"/>
    <property type="evidence" value="ECO:0007669"/>
    <property type="project" value="TreeGrafter"/>
</dbReference>
<accession>A0A364K0R8</accession>
<evidence type="ECO:0000256" key="10">
    <source>
        <dbReference type="ARBA" id="ARBA00031985"/>
    </source>
</evidence>
<dbReference type="Gene3D" id="1.10.460.10">
    <property type="entry name" value="Topoisomerase I, domain 2"/>
    <property type="match status" value="1"/>
</dbReference>
<dbReference type="InterPro" id="IPR023405">
    <property type="entry name" value="Topo_IA_core_domain"/>
</dbReference>
<dbReference type="CDD" id="cd00186">
    <property type="entry name" value="TOP1Ac"/>
    <property type="match status" value="1"/>
</dbReference>
<dbReference type="GO" id="GO:0003917">
    <property type="term" value="F:DNA topoisomerase type I (single strand cut, ATP-independent) activity"/>
    <property type="evidence" value="ECO:0007669"/>
    <property type="project" value="UniProtKB-EC"/>
</dbReference>
<evidence type="ECO:0000313" key="15">
    <source>
        <dbReference type="EMBL" id="RAL21020.1"/>
    </source>
</evidence>
<dbReference type="GO" id="GO:0006265">
    <property type="term" value="P:DNA topological change"/>
    <property type="evidence" value="ECO:0007669"/>
    <property type="project" value="InterPro"/>
</dbReference>
<dbReference type="InterPro" id="IPR013497">
    <property type="entry name" value="Topo_IA_cen"/>
</dbReference>
<name>A0A364K0R8_9BACL</name>
<dbReference type="Gene3D" id="2.70.20.10">
    <property type="entry name" value="Topoisomerase I, domain 3"/>
    <property type="match status" value="1"/>
</dbReference>
<dbReference type="Gene3D" id="3.40.50.140">
    <property type="match status" value="1"/>
</dbReference>
<evidence type="ECO:0000259" key="14">
    <source>
        <dbReference type="PROSITE" id="PS52039"/>
    </source>
</evidence>
<dbReference type="Gene3D" id="1.10.290.10">
    <property type="entry name" value="Topoisomerase I, domain 4"/>
    <property type="match status" value="1"/>
</dbReference>
<dbReference type="Pfam" id="PF13342">
    <property type="entry name" value="Toprim_Crpt"/>
    <property type="match status" value="1"/>
</dbReference>
<dbReference type="GO" id="GO:0003677">
    <property type="term" value="F:DNA binding"/>
    <property type="evidence" value="ECO:0007669"/>
    <property type="project" value="UniProtKB-KW"/>
</dbReference>
<dbReference type="InterPro" id="IPR006171">
    <property type="entry name" value="TOPRIM_dom"/>
</dbReference>
<dbReference type="PANTHER" id="PTHR11390">
    <property type="entry name" value="PROKARYOTIC DNA TOPOISOMERASE"/>
    <property type="match status" value="1"/>
</dbReference>
<feature type="region of interest" description="Disordered" evidence="13">
    <location>
        <begin position="437"/>
        <end position="473"/>
    </location>
</feature>
<dbReference type="CDD" id="cd03362">
    <property type="entry name" value="TOPRIM_TopoIA_TopoIII"/>
    <property type="match status" value="1"/>
</dbReference>
<keyword evidence="8 15" id="KW-0413">Isomerase</keyword>
<proteinExistence type="inferred from homology"/>
<evidence type="ECO:0000256" key="3">
    <source>
        <dbReference type="ARBA" id="ARBA00012891"/>
    </source>
</evidence>
<keyword evidence="7" id="KW-0238">DNA-binding</keyword>
<evidence type="ECO:0000256" key="6">
    <source>
        <dbReference type="ARBA" id="ARBA00023029"/>
    </source>
</evidence>
<dbReference type="RefSeq" id="WP_113660395.1">
    <property type="nucleotide sequence ID" value="NZ_KZ845684.1"/>
</dbReference>
<evidence type="ECO:0000256" key="4">
    <source>
        <dbReference type="ARBA" id="ARBA00022723"/>
    </source>
</evidence>
<sequence>MNVILAEKPDQARKLASPFVHKKEKSLIRIAPCTTFPQGAVVIWAIGHLCELVEPEKYNPMWKKWRLESLPIIPAQFKHRIIKQKAGHFQFIKGILNKADTIIIATDPAREGEYIARIIIQLAGASKKEIKRLWCSSLTESAIKQAFSNLRQGQETQALYDEALARAYSDWLVGINTSRAYTLLMQQKGIKDVFSTGRVQTPLLCLIRRREEEIEQFKEEPFWEIEAMFDTGKEKYKGKYKERFFVKKEAENLLTRLMGQPAFVYKIKADLKKVKPPMFHSLSTLQAKMNRKYKFPPAKVLQLVQSLYEKGYVSYPRSDSQHVTPAEAREFPCIINLLRKQFQISKKLKDIRQNGRYVNAKKVSDHYAIIPTEQVPTLPQLPPDERKIYDEIARSLIAAHYPDYEYIQTKVTTKIDPYEFESLGKKVTQRGWKEVFQEEKEEENQPLPKLQEGQQVDPSLSLKEGITQPPKPYTEGQLITLMKTAGKHIEDEDLSSMKGMGLGTEATRAGMIQTLKERNYIEVKRNIVSTTKKGKMLVNAVGDTILGKADLTAKWEQYLHGIGQGKKLPVHFIEKSKELARHLVEDAISRAKKWKISESVQQDGQTSKKPEILGICPVCGKGIIDRKTFYGCIGYQRGCKFTLPSKLLGKKISKAHIKKLLSGKKTGLIKGFVSKKGTKFDAYLRFVDGKITFEFFNQKEFTKADP</sequence>
<dbReference type="SMART" id="SM00437">
    <property type="entry name" value="TOP1Ac"/>
    <property type="match status" value="1"/>
</dbReference>
<dbReference type="EMBL" id="QJKK01000022">
    <property type="protein sequence ID" value="RAL21020.1"/>
    <property type="molecule type" value="Genomic_DNA"/>
</dbReference>
<dbReference type="InterPro" id="IPR025589">
    <property type="entry name" value="Toprim_C_rpt"/>
</dbReference>
<dbReference type="Pfam" id="PF01751">
    <property type="entry name" value="Toprim"/>
    <property type="match status" value="1"/>
</dbReference>
<dbReference type="PRINTS" id="PR00417">
    <property type="entry name" value="PRTPISMRASEI"/>
</dbReference>
<keyword evidence="6" id="KW-0799">Topoisomerase</keyword>
<comment type="catalytic activity">
    <reaction evidence="1">
        <text>ATP-independent breakage of single-stranded DNA, followed by passage and rejoining.</text>
        <dbReference type="EC" id="5.6.2.1"/>
    </reaction>
</comment>
<organism evidence="15 16">
    <name type="scientific">Thermoflavimicrobium daqui</name>
    <dbReference type="NCBI Taxonomy" id="2137476"/>
    <lineage>
        <taxon>Bacteria</taxon>
        <taxon>Bacillati</taxon>
        <taxon>Bacillota</taxon>
        <taxon>Bacilli</taxon>
        <taxon>Bacillales</taxon>
        <taxon>Thermoactinomycetaceae</taxon>
        <taxon>Thermoflavimicrobium</taxon>
    </lineage>
</organism>
<keyword evidence="4" id="KW-0479">Metal-binding</keyword>
<dbReference type="InterPro" id="IPR000380">
    <property type="entry name" value="Topo_IA"/>
</dbReference>
<dbReference type="PROSITE" id="PS52039">
    <property type="entry name" value="TOPO_IA_2"/>
    <property type="match status" value="1"/>
</dbReference>
<evidence type="ECO:0000256" key="13">
    <source>
        <dbReference type="SAM" id="MobiDB-lite"/>
    </source>
</evidence>
<dbReference type="GO" id="GO:0006310">
    <property type="term" value="P:DNA recombination"/>
    <property type="evidence" value="ECO:0007669"/>
    <property type="project" value="TreeGrafter"/>
</dbReference>
<dbReference type="InterPro" id="IPR013825">
    <property type="entry name" value="Topo_IA_cen_sub2"/>
</dbReference>
<comment type="caution">
    <text evidence="15">The sequence shown here is derived from an EMBL/GenBank/DDBJ whole genome shotgun (WGS) entry which is preliminary data.</text>
</comment>
<evidence type="ECO:0000313" key="16">
    <source>
        <dbReference type="Proteomes" id="UP000251213"/>
    </source>
</evidence>
<dbReference type="InterPro" id="IPR023406">
    <property type="entry name" value="Topo_IA_AS"/>
</dbReference>
<evidence type="ECO:0000256" key="5">
    <source>
        <dbReference type="ARBA" id="ARBA00022842"/>
    </source>
</evidence>
<dbReference type="InterPro" id="IPR013826">
    <property type="entry name" value="Topo_IA_cen_sub3"/>
</dbReference>
<evidence type="ECO:0000256" key="8">
    <source>
        <dbReference type="ARBA" id="ARBA00023235"/>
    </source>
</evidence>
<dbReference type="InterPro" id="IPR034144">
    <property type="entry name" value="TOPRIM_TopoIII"/>
</dbReference>
<evidence type="ECO:0000256" key="7">
    <source>
        <dbReference type="ARBA" id="ARBA00023125"/>
    </source>
</evidence>
<dbReference type="SMART" id="SM00493">
    <property type="entry name" value="TOPRIM"/>
    <property type="match status" value="1"/>
</dbReference>
<comment type="similarity">
    <text evidence="2">Belongs to the type IA topoisomerase family.</text>
</comment>
<dbReference type="PROSITE" id="PS00396">
    <property type="entry name" value="TOPO_IA_1"/>
    <property type="match status" value="1"/>
</dbReference>
<dbReference type="InterPro" id="IPR003602">
    <property type="entry name" value="Topo_IA_DNA-bd_dom"/>
</dbReference>
<dbReference type="InterPro" id="IPR003601">
    <property type="entry name" value="Topo_IA_2"/>
</dbReference>
<dbReference type="SMART" id="SM00436">
    <property type="entry name" value="TOP1Bc"/>
    <property type="match status" value="1"/>
</dbReference>
<dbReference type="GO" id="GO:0006281">
    <property type="term" value="P:DNA repair"/>
    <property type="evidence" value="ECO:0007669"/>
    <property type="project" value="TreeGrafter"/>
</dbReference>
<dbReference type="AlphaFoldDB" id="A0A364K0R8"/>
<dbReference type="InterPro" id="IPR005738">
    <property type="entry name" value="TopoIII"/>
</dbReference>
<reference evidence="15 16" key="2">
    <citation type="submission" date="2018-06" db="EMBL/GenBank/DDBJ databases">
        <authorList>
            <person name="Zhirakovskaya E."/>
        </authorList>
    </citation>
    <scope>NUCLEOTIDE SEQUENCE [LARGE SCALE GENOMIC DNA]</scope>
    <source>
        <strain evidence="15 16">FBKL4.011</strain>
    </source>
</reference>
<evidence type="ECO:0000256" key="9">
    <source>
        <dbReference type="ARBA" id="ARBA00030003"/>
    </source>
</evidence>
<protein>
    <recommendedName>
        <fullName evidence="3">DNA topoisomerase</fullName>
        <ecNumber evidence="3">5.6.2.1</ecNumber>
    </recommendedName>
    <alternativeName>
        <fullName evidence="12">Omega-protein</fullName>
    </alternativeName>
    <alternativeName>
        <fullName evidence="11">Relaxing enzyme</fullName>
    </alternativeName>
    <alternativeName>
        <fullName evidence="9">Swivelase</fullName>
    </alternativeName>
    <alternativeName>
        <fullName evidence="10">Untwisting enzyme</fullName>
    </alternativeName>
</protein>
<feature type="domain" description="Topo IA-type catalytic" evidence="14">
    <location>
        <begin position="156"/>
        <end position="584"/>
    </location>
</feature>
<evidence type="ECO:0000256" key="11">
    <source>
        <dbReference type="ARBA" id="ARBA00032235"/>
    </source>
</evidence>
<keyword evidence="16" id="KW-1185">Reference proteome</keyword>
<dbReference type="PANTHER" id="PTHR11390:SF21">
    <property type="entry name" value="DNA TOPOISOMERASE 3-ALPHA"/>
    <property type="match status" value="1"/>
</dbReference>
<dbReference type="NCBIfam" id="TIGR01056">
    <property type="entry name" value="topB"/>
    <property type="match status" value="1"/>
</dbReference>
<evidence type="ECO:0000256" key="2">
    <source>
        <dbReference type="ARBA" id="ARBA00009446"/>
    </source>
</evidence>